<dbReference type="PANTHER" id="PTHR12243:SF48">
    <property type="entry name" value="MADF DOMAIN-CONTAINING PROTEIN"/>
    <property type="match status" value="1"/>
</dbReference>
<accession>A0A4Z2BQL4</accession>
<feature type="domain" description="MADF" evidence="3">
    <location>
        <begin position="4"/>
        <end position="95"/>
    </location>
</feature>
<dbReference type="InterPro" id="IPR004210">
    <property type="entry name" value="BESS_motif"/>
</dbReference>
<evidence type="ECO:0000256" key="2">
    <source>
        <dbReference type="SAM" id="MobiDB-lite"/>
    </source>
</evidence>
<evidence type="ECO:0000259" key="4">
    <source>
        <dbReference type="PROSITE" id="PS51031"/>
    </source>
</evidence>
<feature type="compositionally biased region" description="Acidic residues" evidence="2">
    <location>
        <begin position="231"/>
        <end position="246"/>
    </location>
</feature>
<dbReference type="InterPro" id="IPR006578">
    <property type="entry name" value="MADF-dom"/>
</dbReference>
<gene>
    <name evidence="5" type="ORF">fugu_017320</name>
</gene>
<comment type="subcellular location">
    <subcellularLocation>
        <location evidence="1">Nucleus</location>
    </subcellularLocation>
</comment>
<keyword evidence="6" id="KW-1185">Reference proteome</keyword>
<dbReference type="GO" id="GO:0003677">
    <property type="term" value="F:DNA binding"/>
    <property type="evidence" value="ECO:0007669"/>
    <property type="project" value="InterPro"/>
</dbReference>
<dbReference type="Proteomes" id="UP000516260">
    <property type="component" value="Chromosome 19"/>
</dbReference>
<feature type="region of interest" description="Disordered" evidence="2">
    <location>
        <begin position="231"/>
        <end position="250"/>
    </location>
</feature>
<evidence type="ECO:0000313" key="6">
    <source>
        <dbReference type="Proteomes" id="UP000516260"/>
    </source>
</evidence>
<dbReference type="GO" id="GO:0006357">
    <property type="term" value="P:regulation of transcription by RNA polymerase II"/>
    <property type="evidence" value="ECO:0007669"/>
    <property type="project" value="TreeGrafter"/>
</dbReference>
<dbReference type="Pfam" id="PF02944">
    <property type="entry name" value="BESS"/>
    <property type="match status" value="1"/>
</dbReference>
<evidence type="ECO:0000256" key="1">
    <source>
        <dbReference type="PROSITE-ProRule" id="PRU00371"/>
    </source>
</evidence>
<dbReference type="PROSITE" id="PS51031">
    <property type="entry name" value="BESS"/>
    <property type="match status" value="1"/>
</dbReference>
<reference evidence="5 6" key="1">
    <citation type="submission" date="2019-04" db="EMBL/GenBank/DDBJ databases">
        <title>The sequence and de novo assembly of Takifugu bimaculatus genome using PacBio and Hi-C technologies.</title>
        <authorList>
            <person name="Xu P."/>
            <person name="Liu B."/>
            <person name="Zhou Z."/>
        </authorList>
    </citation>
    <scope>NUCLEOTIDE SEQUENCE [LARGE SCALE GENOMIC DNA]</scope>
    <source>
        <strain evidence="5">TB-2018</strain>
        <tissue evidence="5">Muscle</tissue>
    </source>
</reference>
<evidence type="ECO:0000259" key="3">
    <source>
        <dbReference type="PROSITE" id="PS51029"/>
    </source>
</evidence>
<dbReference type="SMART" id="SM00595">
    <property type="entry name" value="MADF"/>
    <property type="match status" value="1"/>
</dbReference>
<feature type="region of interest" description="Disordered" evidence="2">
    <location>
        <begin position="142"/>
        <end position="178"/>
    </location>
</feature>
<name>A0A4Z2BQL4_9TELE</name>
<dbReference type="PROSITE" id="PS51029">
    <property type="entry name" value="MADF"/>
    <property type="match status" value="1"/>
</dbReference>
<dbReference type="AlphaFoldDB" id="A0A4Z2BQL4"/>
<dbReference type="GO" id="GO:0005634">
    <property type="term" value="C:nucleus"/>
    <property type="evidence" value="ECO:0007669"/>
    <property type="project" value="UniProtKB-SubCell"/>
</dbReference>
<feature type="domain" description="BESS" evidence="4">
    <location>
        <begin position="281"/>
        <end position="320"/>
    </location>
</feature>
<feature type="compositionally biased region" description="Basic and acidic residues" evidence="2">
    <location>
        <begin position="166"/>
        <end position="175"/>
    </location>
</feature>
<dbReference type="EMBL" id="SWLE01000011">
    <property type="protein sequence ID" value="TNM94561.1"/>
    <property type="molecule type" value="Genomic_DNA"/>
</dbReference>
<dbReference type="Pfam" id="PF10545">
    <property type="entry name" value="MADF_DNA_bdg"/>
    <property type="match status" value="1"/>
</dbReference>
<dbReference type="InterPro" id="IPR039353">
    <property type="entry name" value="TF_Adf1"/>
</dbReference>
<dbReference type="GO" id="GO:0005667">
    <property type="term" value="C:transcription regulator complex"/>
    <property type="evidence" value="ECO:0007669"/>
    <property type="project" value="TreeGrafter"/>
</dbReference>
<sequence>MEYRLITAVSGFPCLYDRSSPTYRDLNMRGDAWREVSQLVGVNETDCRRKWKMLRDQHRRERYRERERRESGVGLLNYRPWRYAAILSFLNPFIDARAAGTNGWALDPRTPQQDMVGCSMNMEMRSDDDDSYGIAVADATTTTASCSPGSMSEFVQRKRSSSVGAEDPRQKEARLDQGAVAPVVQHMQQVNVRELCETMMQAVTSLATSLASSQSDTTALHPSQLLKTEELEVTDAELLDPTDDEYESPRSVRYGRKNTEGLLEDCPKRGDAQREQDVEQRDHVTLFLLSLAPAIRRLPAEKQSWVKTKVQQIVHEAEFGPTSFQ</sequence>
<organism evidence="5 6">
    <name type="scientific">Takifugu bimaculatus</name>
    <dbReference type="NCBI Taxonomy" id="433685"/>
    <lineage>
        <taxon>Eukaryota</taxon>
        <taxon>Metazoa</taxon>
        <taxon>Chordata</taxon>
        <taxon>Craniata</taxon>
        <taxon>Vertebrata</taxon>
        <taxon>Euteleostomi</taxon>
        <taxon>Actinopterygii</taxon>
        <taxon>Neopterygii</taxon>
        <taxon>Teleostei</taxon>
        <taxon>Neoteleostei</taxon>
        <taxon>Acanthomorphata</taxon>
        <taxon>Eupercaria</taxon>
        <taxon>Tetraodontiformes</taxon>
        <taxon>Tetradontoidea</taxon>
        <taxon>Tetraodontidae</taxon>
        <taxon>Takifugu</taxon>
    </lineage>
</organism>
<evidence type="ECO:0008006" key="7">
    <source>
        <dbReference type="Google" id="ProtNLM"/>
    </source>
</evidence>
<dbReference type="PANTHER" id="PTHR12243">
    <property type="entry name" value="MADF DOMAIN TRANSCRIPTION FACTOR"/>
    <property type="match status" value="1"/>
</dbReference>
<keyword evidence="1" id="KW-0539">Nucleus</keyword>
<proteinExistence type="predicted"/>
<comment type="caution">
    <text evidence="5">The sequence shown here is derived from an EMBL/GenBank/DDBJ whole genome shotgun (WGS) entry which is preliminary data.</text>
</comment>
<evidence type="ECO:0000313" key="5">
    <source>
        <dbReference type="EMBL" id="TNM94561.1"/>
    </source>
</evidence>
<protein>
    <recommendedName>
        <fullName evidence="7">MADF domain-containing protein</fullName>
    </recommendedName>
</protein>